<reference evidence="3" key="1">
    <citation type="submission" date="2010-10" db="EMBL/GenBank/DDBJ databases">
        <authorList>
            <consortium name="US DOE Joint Genome Institute (JGI-PGF)"/>
            <person name="Lucas S."/>
            <person name="Copeland A."/>
            <person name="Lapidus A."/>
            <person name="Bruce D."/>
            <person name="Goodwin L."/>
            <person name="Pitluck S."/>
            <person name="Kyrpides N."/>
            <person name="Mavromatis K."/>
            <person name="Detter J.C."/>
            <person name="Han C."/>
            <person name="Land M."/>
            <person name="Hauser L."/>
            <person name="Markowitz V."/>
            <person name="Cheng J.-F."/>
            <person name="Hugenholtz P."/>
            <person name="Woyke T."/>
            <person name="Wu D."/>
            <person name="Pukall R."/>
            <person name="Wahrenburg C."/>
            <person name="Brambilla E."/>
            <person name="Klenk H.-P."/>
            <person name="Eisen J.A."/>
        </authorList>
    </citation>
    <scope>NUCLEOTIDE SEQUENCE [LARGE SCALE GENOMIC DNA]</scope>
    <source>
        <strain evidence="3">DSM 13965</strain>
    </source>
</reference>
<accession>K6Q3D7</accession>
<evidence type="ECO:0000256" key="1">
    <source>
        <dbReference type="SAM" id="MobiDB-lite"/>
    </source>
</evidence>
<feature type="compositionally biased region" description="Basic and acidic residues" evidence="1">
    <location>
        <begin position="26"/>
        <end position="36"/>
    </location>
</feature>
<sequence>MTREPQAPQGGTAGHTLEPARPLAHPVDEPAPRPRPSEPGPRPAGGETAGGAAGTGSLTSVVAGGGPPRQAAAPEEPRAAPTAAAPGERAAGPRGAAPRSRRPSAPASRHRANRHWPWLPFFDLAVVAALVPGFLLGGVLAAAAWQGWSWASAYPALAQAHGHAQLLGWGGALILGVALQFLPRLRGSTLSDPRRVPLGFMLLAAGLALRVGGQVLAALAAAPAARAAGLCILAAGAALEAVAAGLLAGLLARSLRQGPPLGQKKAFAQVAPLFVLAGASLLAGLLLWTLGAFSAATAALRAAAGFNAASGSGAAAPASLPAAVSATLPGPVDAAALRLLLFGFIGAISVAMSARVFSLFFRIRPARPGWLAAAAGAFGVALLLDAAAGTGALLTGRPASPGVSAAADLAWGAALVLGTIGVRVFEPRLVFPGDKGGYRWWRDPAGVAAVLAYVWALVAALLLGLRGLGTLGVQVAASIPPADAALHAVGAGFMTLLIMGVAPTMLPGFGGGRLRSRGGVALAVALAALAALFRVLPGLGQTLTGRAVPWGTPVMAAAGAAGLGAVIALVLVLRASWQAPGAARDGHHDMGKGRRKPHPS</sequence>
<dbReference type="eggNOG" id="ENOG5032TY2">
    <property type="taxonomic scope" value="Bacteria"/>
</dbReference>
<gene>
    <name evidence="3" type="ORF">ThesuDRAFT_01323</name>
</gene>
<feature type="transmembrane region" description="Helical" evidence="2">
    <location>
        <begin position="518"/>
        <end position="536"/>
    </location>
</feature>
<feature type="transmembrane region" description="Helical" evidence="2">
    <location>
        <begin position="118"/>
        <end position="146"/>
    </location>
</feature>
<evidence type="ECO:0008006" key="5">
    <source>
        <dbReference type="Google" id="ProtNLM"/>
    </source>
</evidence>
<dbReference type="AlphaFoldDB" id="K6Q3D7"/>
<evidence type="ECO:0000313" key="3">
    <source>
        <dbReference type="EMBL" id="EKP95569.1"/>
    </source>
</evidence>
<keyword evidence="2" id="KW-1133">Transmembrane helix</keyword>
<dbReference type="Proteomes" id="UP000005710">
    <property type="component" value="Unassembled WGS sequence"/>
</dbReference>
<feature type="region of interest" description="Disordered" evidence="1">
    <location>
        <begin position="581"/>
        <end position="600"/>
    </location>
</feature>
<feature type="transmembrane region" description="Helical" evidence="2">
    <location>
        <begin position="273"/>
        <end position="296"/>
    </location>
</feature>
<feature type="transmembrane region" description="Helical" evidence="2">
    <location>
        <begin position="445"/>
        <end position="465"/>
    </location>
</feature>
<keyword evidence="2" id="KW-0472">Membrane</keyword>
<reference evidence="3" key="2">
    <citation type="submission" date="2012-10" db="EMBL/GenBank/DDBJ databases">
        <title>Improved high-quality draft of Thermaerobacter subterraneus C21, DSM 13965.</title>
        <authorList>
            <consortium name="DOE Joint Genome Institute"/>
            <person name="Eisen J."/>
            <person name="Huntemann M."/>
            <person name="Wei C.-L."/>
            <person name="Han J."/>
            <person name="Detter J.C."/>
            <person name="Han C."/>
            <person name="Tapia R."/>
            <person name="Chen A."/>
            <person name="Kyrpides N."/>
            <person name="Mavromatis K."/>
            <person name="Markowitz V."/>
            <person name="Szeto E."/>
            <person name="Ivanova N."/>
            <person name="Mikhailova N."/>
            <person name="Ovchinnikova G."/>
            <person name="Pagani I."/>
            <person name="Pati A."/>
            <person name="Goodwin L."/>
            <person name="Nordberg H.P."/>
            <person name="Cantor M.N."/>
            <person name="Hua S.X."/>
            <person name="Woyke T."/>
            <person name="Eisen J."/>
            <person name="Klenk H.-P."/>
        </authorList>
    </citation>
    <scope>NUCLEOTIDE SEQUENCE [LARGE SCALE GENOMIC DNA]</scope>
    <source>
        <strain evidence="3">DSM 13965</strain>
    </source>
</reference>
<feature type="transmembrane region" description="Helical" evidence="2">
    <location>
        <begin position="197"/>
        <end position="221"/>
    </location>
</feature>
<comment type="caution">
    <text evidence="3">The sequence shown here is derived from an EMBL/GenBank/DDBJ whole genome shotgun (WGS) entry which is preliminary data.</text>
</comment>
<name>K6Q3D7_9FIRM</name>
<dbReference type="InterPro" id="IPR036927">
    <property type="entry name" value="Cyt_c_oxase-like_su1_sf"/>
</dbReference>
<feature type="compositionally biased region" description="Low complexity" evidence="1">
    <location>
        <begin position="68"/>
        <end position="107"/>
    </location>
</feature>
<feature type="transmembrane region" description="Helical" evidence="2">
    <location>
        <begin position="409"/>
        <end position="425"/>
    </location>
</feature>
<organism evidence="3 4">
    <name type="scientific">Thermaerobacter subterraneus DSM 13965</name>
    <dbReference type="NCBI Taxonomy" id="867903"/>
    <lineage>
        <taxon>Bacteria</taxon>
        <taxon>Bacillati</taxon>
        <taxon>Bacillota</taxon>
        <taxon>Clostridia</taxon>
        <taxon>Eubacteriales</taxon>
        <taxon>Clostridiales Family XVII. Incertae Sedis</taxon>
        <taxon>Thermaerobacter</taxon>
    </lineage>
</organism>
<dbReference type="SUPFAM" id="SSF81442">
    <property type="entry name" value="Cytochrome c oxidase subunit I-like"/>
    <property type="match status" value="1"/>
</dbReference>
<feature type="transmembrane region" description="Helical" evidence="2">
    <location>
        <begin position="166"/>
        <end position="185"/>
    </location>
</feature>
<evidence type="ECO:0000256" key="2">
    <source>
        <dbReference type="SAM" id="Phobius"/>
    </source>
</evidence>
<dbReference type="Gene3D" id="1.20.210.10">
    <property type="entry name" value="Cytochrome c oxidase-like, subunit I domain"/>
    <property type="match status" value="1"/>
</dbReference>
<feature type="transmembrane region" description="Helical" evidence="2">
    <location>
        <begin position="335"/>
        <end position="357"/>
    </location>
</feature>
<dbReference type="EMBL" id="AENY02000002">
    <property type="protein sequence ID" value="EKP95569.1"/>
    <property type="molecule type" value="Genomic_DNA"/>
</dbReference>
<keyword evidence="2" id="KW-0812">Transmembrane</keyword>
<feature type="transmembrane region" description="Helical" evidence="2">
    <location>
        <begin position="227"/>
        <end position="252"/>
    </location>
</feature>
<keyword evidence="4" id="KW-1185">Reference proteome</keyword>
<dbReference type="HOGENOM" id="CLU_454866_0_0_9"/>
<proteinExistence type="predicted"/>
<feature type="region of interest" description="Disordered" evidence="1">
    <location>
        <begin position="1"/>
        <end position="110"/>
    </location>
</feature>
<feature type="transmembrane region" description="Helical" evidence="2">
    <location>
        <begin position="556"/>
        <end position="577"/>
    </location>
</feature>
<evidence type="ECO:0000313" key="4">
    <source>
        <dbReference type="Proteomes" id="UP000005710"/>
    </source>
</evidence>
<protein>
    <recommendedName>
        <fullName evidence="5">NnrS protein</fullName>
    </recommendedName>
</protein>
<feature type="transmembrane region" description="Helical" evidence="2">
    <location>
        <begin position="369"/>
        <end position="389"/>
    </location>
</feature>
<feature type="transmembrane region" description="Helical" evidence="2">
    <location>
        <begin position="485"/>
        <end position="506"/>
    </location>
</feature>